<proteinExistence type="predicted"/>
<gene>
    <name evidence="1" type="ORF">DEH80_08650</name>
</gene>
<dbReference type="InterPro" id="IPR007332">
    <property type="entry name" value="DUF411"/>
</dbReference>
<dbReference type="AlphaFoldDB" id="A0A363ULS1"/>
<name>A0A363ULS1_9GAMM</name>
<evidence type="ECO:0008006" key="3">
    <source>
        <dbReference type="Google" id="ProtNLM"/>
    </source>
</evidence>
<evidence type="ECO:0000313" key="2">
    <source>
        <dbReference type="Proteomes" id="UP000251800"/>
    </source>
</evidence>
<accession>A0A363ULS1</accession>
<dbReference type="Pfam" id="PF04214">
    <property type="entry name" value="DUF411"/>
    <property type="match status" value="1"/>
</dbReference>
<protein>
    <recommendedName>
        <fullName evidence="3">Metal-binding protein</fullName>
    </recommendedName>
</protein>
<organism evidence="1 2">
    <name type="scientific">Abyssibacter profundi</name>
    <dbReference type="NCBI Taxonomy" id="2182787"/>
    <lineage>
        <taxon>Bacteria</taxon>
        <taxon>Pseudomonadati</taxon>
        <taxon>Pseudomonadota</taxon>
        <taxon>Gammaproteobacteria</taxon>
        <taxon>Chromatiales</taxon>
        <taxon>Oceanococcaceae</taxon>
        <taxon>Abyssibacter</taxon>
    </lineage>
</organism>
<dbReference type="PROSITE" id="PS51257">
    <property type="entry name" value="PROKAR_LIPOPROTEIN"/>
    <property type="match status" value="1"/>
</dbReference>
<reference evidence="1 2" key="1">
    <citation type="submission" date="2018-05" db="EMBL/GenBank/DDBJ databases">
        <title>Abyssibacter profundi OUC007T gen. nov., sp. nov, a marine bacterium isolated from seawater of the Mariana Trench.</title>
        <authorList>
            <person name="Zhou S."/>
        </authorList>
    </citation>
    <scope>NUCLEOTIDE SEQUENCE [LARGE SCALE GENOMIC DNA]</scope>
    <source>
        <strain evidence="1 2">OUC007</strain>
    </source>
</reference>
<keyword evidence="2" id="KW-1185">Reference proteome</keyword>
<dbReference type="SUPFAM" id="SSF52833">
    <property type="entry name" value="Thioredoxin-like"/>
    <property type="match status" value="1"/>
</dbReference>
<evidence type="ECO:0000313" key="1">
    <source>
        <dbReference type="EMBL" id="PWN56347.1"/>
    </source>
</evidence>
<dbReference type="Proteomes" id="UP000251800">
    <property type="component" value="Unassembled WGS sequence"/>
</dbReference>
<dbReference type="RefSeq" id="WP_109720118.1">
    <property type="nucleotide sequence ID" value="NZ_QEQK01000006.1"/>
</dbReference>
<comment type="caution">
    <text evidence="1">The sequence shown here is derived from an EMBL/GenBank/DDBJ whole genome shotgun (WGS) entry which is preliminary data.</text>
</comment>
<sequence length="183" mass="19364">MLIQRIASRRPQLAWMAALLVVAGLGGCGGGDDRAAEAQAALPVMTVYKSPTCGCCVAWVDHLRANGLTVEVVDEPQMNPLKGSLGVPGDLRSCHTATIGDYVVEGHVPAQDIQRLLAERPAVQGLAVPGMPIGSPGMEMGDRVDPYEVIAFQGEQRQVFAQHRERVGATDESHAGHSDHGGH</sequence>
<dbReference type="OrthoDB" id="14727at2"/>
<dbReference type="InterPro" id="IPR036249">
    <property type="entry name" value="Thioredoxin-like_sf"/>
</dbReference>
<dbReference type="EMBL" id="QEQK01000006">
    <property type="protein sequence ID" value="PWN56347.1"/>
    <property type="molecule type" value="Genomic_DNA"/>
</dbReference>